<sequence length="229" mass="25561">MKTKRSYTDESRPGSAAGSDLAHSETERQALRKQIRREMTGKRQSITGRREKEQAILRRLAPFVKGKTVAAYHAIGQEADILQDDWLLPLTNPVNHSLRFGTGRLRQGPYGIMEPDPDTAKFVEPEDIDVILVPMVAFDGLHRLGYGGGYYDRFLPRTKALKIGIAFREQAARFPVSAWDVDMDMVITDAGIPTGDYNETDIRRTAEGAQENANHLQATGTRTESGEET</sequence>
<dbReference type="PANTHER" id="PTHR23407:SF1">
    <property type="entry name" value="5-FORMYLTETRAHYDROFOLATE CYCLO-LIGASE"/>
    <property type="match status" value="1"/>
</dbReference>
<comment type="similarity">
    <text evidence="1 4">Belongs to the 5-formyltetrahydrofolate cyclo-ligase family.</text>
</comment>
<evidence type="ECO:0000256" key="4">
    <source>
        <dbReference type="RuleBase" id="RU361279"/>
    </source>
</evidence>
<comment type="cofactor">
    <cofactor evidence="4">
        <name>Mg(2+)</name>
        <dbReference type="ChEBI" id="CHEBI:18420"/>
    </cofactor>
</comment>
<organism evidence="6 7">
    <name type="scientific">Faecalibaculum rodentium</name>
    <dbReference type="NCBI Taxonomy" id="1702221"/>
    <lineage>
        <taxon>Bacteria</taxon>
        <taxon>Bacillati</taxon>
        <taxon>Bacillota</taxon>
        <taxon>Erysipelotrichia</taxon>
        <taxon>Erysipelotrichales</taxon>
        <taxon>Erysipelotrichaceae</taxon>
        <taxon>Faecalibaculum</taxon>
    </lineage>
</organism>
<keyword evidence="4" id="KW-0460">Magnesium</keyword>
<feature type="region of interest" description="Disordered" evidence="5">
    <location>
        <begin position="206"/>
        <end position="229"/>
    </location>
</feature>
<feature type="compositionally biased region" description="Polar residues" evidence="5">
    <location>
        <begin position="211"/>
        <end position="223"/>
    </location>
</feature>
<evidence type="ECO:0000256" key="1">
    <source>
        <dbReference type="ARBA" id="ARBA00010638"/>
    </source>
</evidence>
<evidence type="ECO:0000313" key="7">
    <source>
        <dbReference type="Proteomes" id="UP000069771"/>
    </source>
</evidence>
<dbReference type="NCBIfam" id="TIGR02727">
    <property type="entry name" value="MTHFS_bact"/>
    <property type="match status" value="1"/>
</dbReference>
<dbReference type="GO" id="GO:0046872">
    <property type="term" value="F:metal ion binding"/>
    <property type="evidence" value="ECO:0007669"/>
    <property type="project" value="UniProtKB-KW"/>
</dbReference>
<evidence type="ECO:0000256" key="3">
    <source>
        <dbReference type="ARBA" id="ARBA00022840"/>
    </source>
</evidence>
<keyword evidence="7" id="KW-1185">Reference proteome</keyword>
<keyword evidence="2 4" id="KW-0547">Nucleotide-binding</keyword>
<dbReference type="InterPro" id="IPR024185">
    <property type="entry name" value="FTHF_cligase-like_sf"/>
</dbReference>
<evidence type="ECO:0000256" key="5">
    <source>
        <dbReference type="SAM" id="MobiDB-lite"/>
    </source>
</evidence>
<dbReference type="Pfam" id="PF01812">
    <property type="entry name" value="5-FTHF_cyc-lig"/>
    <property type="match status" value="1"/>
</dbReference>
<name>A0A140DVD2_9FIRM</name>
<dbReference type="Proteomes" id="UP000069771">
    <property type="component" value="Chromosome"/>
</dbReference>
<comment type="catalytic activity">
    <reaction evidence="4">
        <text>(6S)-5-formyl-5,6,7,8-tetrahydrofolate + ATP = (6R)-5,10-methenyltetrahydrofolate + ADP + phosphate</text>
        <dbReference type="Rhea" id="RHEA:10488"/>
        <dbReference type="ChEBI" id="CHEBI:30616"/>
        <dbReference type="ChEBI" id="CHEBI:43474"/>
        <dbReference type="ChEBI" id="CHEBI:57455"/>
        <dbReference type="ChEBI" id="CHEBI:57457"/>
        <dbReference type="ChEBI" id="CHEBI:456216"/>
        <dbReference type="EC" id="6.3.3.2"/>
    </reaction>
</comment>
<dbReference type="RefSeq" id="WP_067557203.1">
    <property type="nucleotide sequence ID" value="NZ_CANASY010000007.1"/>
</dbReference>
<keyword evidence="4" id="KW-0479">Metal-binding</keyword>
<protein>
    <recommendedName>
        <fullName evidence="4">5-formyltetrahydrofolate cyclo-ligase</fullName>
        <ecNumber evidence="4">6.3.3.2</ecNumber>
    </recommendedName>
</protein>
<dbReference type="GeneID" id="78478168"/>
<proteinExistence type="inferred from homology"/>
<dbReference type="PATRIC" id="fig|1702221.3.peg.1425"/>
<dbReference type="GO" id="GO:0035999">
    <property type="term" value="P:tetrahydrofolate interconversion"/>
    <property type="evidence" value="ECO:0007669"/>
    <property type="project" value="TreeGrafter"/>
</dbReference>
<evidence type="ECO:0000256" key="2">
    <source>
        <dbReference type="ARBA" id="ARBA00022741"/>
    </source>
</evidence>
<accession>A0A140DVD2</accession>
<gene>
    <name evidence="6" type="ORF">AALO17_14750</name>
</gene>
<reference evidence="6 7" key="1">
    <citation type="journal article" date="2016" name="Gut Pathog.">
        <title>Whole genome sequencing of "Faecalibaculum rodentium" ALO17, isolated from C57BL/6J laboratory mouse feces.</title>
        <authorList>
            <person name="Lim S."/>
            <person name="Chang D.H."/>
            <person name="Ahn S."/>
            <person name="Kim B.C."/>
        </authorList>
    </citation>
    <scope>NUCLEOTIDE SEQUENCE [LARGE SCALE GENOMIC DNA]</scope>
    <source>
        <strain evidence="6 7">Alo17</strain>
    </source>
</reference>
<evidence type="ECO:0000313" key="6">
    <source>
        <dbReference type="EMBL" id="AMK54609.1"/>
    </source>
</evidence>
<dbReference type="PANTHER" id="PTHR23407">
    <property type="entry name" value="ATPASE INHIBITOR/5-FORMYLTETRAHYDROFOLATE CYCLO-LIGASE"/>
    <property type="match status" value="1"/>
</dbReference>
<keyword evidence="3 4" id="KW-0067">ATP-binding</keyword>
<dbReference type="OrthoDB" id="9801938at2"/>
<dbReference type="GO" id="GO:0009396">
    <property type="term" value="P:folic acid-containing compound biosynthetic process"/>
    <property type="evidence" value="ECO:0007669"/>
    <property type="project" value="TreeGrafter"/>
</dbReference>
<feature type="compositionally biased region" description="Basic and acidic residues" evidence="5">
    <location>
        <begin position="1"/>
        <end position="12"/>
    </location>
</feature>
<dbReference type="KEGG" id="fro:AALO17_14750"/>
<dbReference type="Gene3D" id="3.40.50.10420">
    <property type="entry name" value="NagB/RpiA/CoA transferase-like"/>
    <property type="match status" value="1"/>
</dbReference>
<dbReference type="InterPro" id="IPR002698">
    <property type="entry name" value="FTHF_cligase"/>
</dbReference>
<feature type="region of interest" description="Disordered" evidence="5">
    <location>
        <begin position="1"/>
        <end position="28"/>
    </location>
</feature>
<dbReference type="InterPro" id="IPR037171">
    <property type="entry name" value="NagB/RpiA_transferase-like"/>
</dbReference>
<dbReference type="GO" id="GO:0005524">
    <property type="term" value="F:ATP binding"/>
    <property type="evidence" value="ECO:0007669"/>
    <property type="project" value="UniProtKB-KW"/>
</dbReference>
<dbReference type="STRING" id="1702221.AALO17_14750"/>
<dbReference type="AlphaFoldDB" id="A0A140DVD2"/>
<dbReference type="EC" id="6.3.3.2" evidence="4"/>
<dbReference type="EMBL" id="CP011391">
    <property type="protein sequence ID" value="AMK54609.1"/>
    <property type="molecule type" value="Genomic_DNA"/>
</dbReference>
<dbReference type="SUPFAM" id="SSF100950">
    <property type="entry name" value="NagB/RpiA/CoA transferase-like"/>
    <property type="match status" value="1"/>
</dbReference>
<dbReference type="GO" id="GO:0030272">
    <property type="term" value="F:5-formyltetrahydrofolate cyclo-ligase activity"/>
    <property type="evidence" value="ECO:0007669"/>
    <property type="project" value="UniProtKB-EC"/>
</dbReference>